<accession>A0A0D7ADP7</accession>
<feature type="region of interest" description="Disordered" evidence="3">
    <location>
        <begin position="471"/>
        <end position="507"/>
    </location>
</feature>
<dbReference type="OrthoDB" id="2961286at2759"/>
<evidence type="ECO:0000256" key="2">
    <source>
        <dbReference type="PROSITE-ProRule" id="PRU00047"/>
    </source>
</evidence>
<feature type="region of interest" description="Disordered" evidence="3">
    <location>
        <begin position="151"/>
        <end position="178"/>
    </location>
</feature>
<organism evidence="5 6">
    <name type="scientific">Fistulina hepatica ATCC 64428</name>
    <dbReference type="NCBI Taxonomy" id="1128425"/>
    <lineage>
        <taxon>Eukaryota</taxon>
        <taxon>Fungi</taxon>
        <taxon>Dikarya</taxon>
        <taxon>Basidiomycota</taxon>
        <taxon>Agaricomycotina</taxon>
        <taxon>Agaricomycetes</taxon>
        <taxon>Agaricomycetidae</taxon>
        <taxon>Agaricales</taxon>
        <taxon>Fistulinaceae</taxon>
        <taxon>Fistulina</taxon>
    </lineage>
</organism>
<feature type="compositionally biased region" description="Basic residues" evidence="3">
    <location>
        <begin position="63"/>
        <end position="82"/>
    </location>
</feature>
<dbReference type="GO" id="GO:0006397">
    <property type="term" value="P:mRNA processing"/>
    <property type="evidence" value="ECO:0007669"/>
    <property type="project" value="UniProtKB-KW"/>
</dbReference>
<dbReference type="EMBL" id="KN881747">
    <property type="protein sequence ID" value="KIY49013.1"/>
    <property type="molecule type" value="Genomic_DNA"/>
</dbReference>
<gene>
    <name evidence="5" type="ORF">FISHEDRAFT_73062</name>
</gene>
<sequence>MSIPWTEQELDKEMKELYNQQHFDAVIPTAEQLGIDPPEEDSASDTESDYSDDDSDSEEEYRKSHHHFKKHKKKSSSSKGHKQPITISSRPRTPVPPTTSSRSKPQSEIIEGMIKQLNSMSISDPEYGAIYYRTLSMDTTGYAVKCITRQPLGQGTNSNSTPNLRSRSSGILNVSQPPQKPPYGTQCFGCNGSGHRVPDCPELIELEGLGLITRSKADGRWVHPSGQFISRAQGETLAEAIHRANPSRVHAISCQEEVDDYYGCVIPIVDPYYTDPSTSTSYSGSTYMSSSYETHQDYVYDYSRGEESDEDIDEPEVYMIPQYAKRHADSNVWPAKTSMKQTQEARKEVMSRPLSLRPQHNAHIPSQYDNATEKPKNYGRPPTKPYKWQEPVAPSVQPTPIKAPTPRPPSPHPKAIVPSTKALPSPSPSPAPSGLPHSDPIPVDARQPRFKDYEHLPEDIVMADVKKNRCTRFEDKKSTPQPQPSPDPKVSHEVSQRPRMGRTSRLSASTDITQLADAILDVQVPMHVSDILGALRELSAQLEARVKPHNPQKSQAPHTYVAETYNNYDVAESLITQETDEEDHHEAQEKDMTEMPPVEQKLCTLSSYL</sequence>
<keyword evidence="2" id="KW-0479">Metal-binding</keyword>
<evidence type="ECO:0000259" key="4">
    <source>
        <dbReference type="PROSITE" id="PS50158"/>
    </source>
</evidence>
<dbReference type="GO" id="GO:0008270">
    <property type="term" value="F:zinc ion binding"/>
    <property type="evidence" value="ECO:0007669"/>
    <property type="project" value="UniProtKB-KW"/>
</dbReference>
<feature type="region of interest" description="Disordered" evidence="3">
    <location>
        <begin position="21"/>
        <end position="108"/>
    </location>
</feature>
<dbReference type="AlphaFoldDB" id="A0A0D7ADP7"/>
<dbReference type="GO" id="GO:0003676">
    <property type="term" value="F:nucleic acid binding"/>
    <property type="evidence" value="ECO:0007669"/>
    <property type="project" value="InterPro"/>
</dbReference>
<keyword evidence="6" id="KW-1185">Reference proteome</keyword>
<feature type="compositionally biased region" description="Pro residues" evidence="3">
    <location>
        <begin position="401"/>
        <end position="412"/>
    </location>
</feature>
<dbReference type="InterPro" id="IPR036875">
    <property type="entry name" value="Znf_CCHC_sf"/>
</dbReference>
<reference evidence="5 6" key="1">
    <citation type="journal article" date="2015" name="Fungal Genet. Biol.">
        <title>Evolution of novel wood decay mechanisms in Agaricales revealed by the genome sequences of Fistulina hepatica and Cylindrobasidium torrendii.</title>
        <authorList>
            <person name="Floudas D."/>
            <person name="Held B.W."/>
            <person name="Riley R."/>
            <person name="Nagy L.G."/>
            <person name="Koehler G."/>
            <person name="Ransdell A.S."/>
            <person name="Younus H."/>
            <person name="Chow J."/>
            <person name="Chiniquy J."/>
            <person name="Lipzen A."/>
            <person name="Tritt A."/>
            <person name="Sun H."/>
            <person name="Haridas S."/>
            <person name="LaButti K."/>
            <person name="Ohm R.A."/>
            <person name="Kues U."/>
            <person name="Blanchette R.A."/>
            <person name="Grigoriev I.V."/>
            <person name="Minto R.E."/>
            <person name="Hibbett D.S."/>
        </authorList>
    </citation>
    <scope>NUCLEOTIDE SEQUENCE [LARGE SCALE GENOMIC DNA]</scope>
    <source>
        <strain evidence="5 6">ATCC 64428</strain>
    </source>
</reference>
<dbReference type="InterPro" id="IPR001878">
    <property type="entry name" value="Znf_CCHC"/>
</dbReference>
<dbReference type="Proteomes" id="UP000054144">
    <property type="component" value="Unassembled WGS sequence"/>
</dbReference>
<keyword evidence="2" id="KW-0862">Zinc</keyword>
<evidence type="ECO:0000256" key="1">
    <source>
        <dbReference type="ARBA" id="ARBA00022664"/>
    </source>
</evidence>
<feature type="compositionally biased region" description="Polar residues" evidence="3">
    <location>
        <begin position="151"/>
        <end position="177"/>
    </location>
</feature>
<feature type="domain" description="CCHC-type" evidence="4">
    <location>
        <begin position="187"/>
        <end position="202"/>
    </location>
</feature>
<name>A0A0D7ADP7_9AGAR</name>
<keyword evidence="2" id="KW-0863">Zinc-finger</keyword>
<feature type="compositionally biased region" description="Acidic residues" evidence="3">
    <location>
        <begin position="37"/>
        <end position="59"/>
    </location>
</feature>
<keyword evidence="1" id="KW-0507">mRNA processing</keyword>
<feature type="compositionally biased region" description="Low complexity" evidence="3">
    <location>
        <begin position="88"/>
        <end position="104"/>
    </location>
</feature>
<dbReference type="PROSITE" id="PS50158">
    <property type="entry name" value="ZF_CCHC"/>
    <property type="match status" value="1"/>
</dbReference>
<evidence type="ECO:0000313" key="5">
    <source>
        <dbReference type="EMBL" id="KIY49013.1"/>
    </source>
</evidence>
<evidence type="ECO:0000256" key="3">
    <source>
        <dbReference type="SAM" id="MobiDB-lite"/>
    </source>
</evidence>
<dbReference type="SUPFAM" id="SSF57756">
    <property type="entry name" value="Retrovirus zinc finger-like domains"/>
    <property type="match status" value="1"/>
</dbReference>
<feature type="region of interest" description="Disordered" evidence="3">
    <location>
        <begin position="331"/>
        <end position="445"/>
    </location>
</feature>
<evidence type="ECO:0000313" key="6">
    <source>
        <dbReference type="Proteomes" id="UP000054144"/>
    </source>
</evidence>
<proteinExistence type="predicted"/>
<protein>
    <recommendedName>
        <fullName evidence="4">CCHC-type domain-containing protein</fullName>
    </recommendedName>
</protein>